<dbReference type="Gene3D" id="3.30.70.100">
    <property type="match status" value="1"/>
</dbReference>
<dbReference type="PANTHER" id="PTHR42208">
    <property type="entry name" value="HEAVY METAL TRANSPORTER-RELATED"/>
    <property type="match status" value="1"/>
</dbReference>
<dbReference type="Pfam" id="PF13386">
    <property type="entry name" value="DsbD_2"/>
    <property type="match status" value="1"/>
</dbReference>
<proteinExistence type="predicted"/>
<evidence type="ECO:0000256" key="1">
    <source>
        <dbReference type="ARBA" id="ARBA00022723"/>
    </source>
</evidence>
<dbReference type="Proteomes" id="UP000754563">
    <property type="component" value="Unassembled WGS sequence"/>
</dbReference>
<feature type="transmembrane region" description="Helical" evidence="2">
    <location>
        <begin position="342"/>
        <end position="359"/>
    </location>
</feature>
<feature type="transmembrane region" description="Helical" evidence="2">
    <location>
        <begin position="225"/>
        <end position="244"/>
    </location>
</feature>
<dbReference type="AlphaFoldDB" id="A0A955LA15"/>
<dbReference type="SUPFAM" id="SSF55008">
    <property type="entry name" value="HMA, heavy metal-associated domain"/>
    <property type="match status" value="1"/>
</dbReference>
<sequence length="484" mass="52592">MSKKKKRKSQDSTEIKQCTLYVDGMHCSACEVLIEKKLLKKDGIESVDASLRDSRVKVSYTGDNRPNPKDVTKELKELGYEFSDSKFKKDTTPIFRFVNGQLRVNPIKFKSMMKNLLVVFGLVVAFFVFEKLQLGGKFSVDSGSSLPAFFVLGIVAGLSSCAALVGGLLLSMIKQWNELYIGESQKQKSEPHILFHVGRLVSFALLGGVLGLIGDAISLDNATVYSILVFVVSIVMFVLAMQMLGVEWAQKFRFTAPKSVGTYVADERNFKGRYMPGILGALTFFLPCGFTLMAQGIALTSGSMISGALIMLMFALGTLPTLVAISFSGLTFNKKPHMTAKFNYIAGLVIVFFVIYNINGQLNVLGYPSLSDIKFSLPESNEQVQVVDTNNQVGDVQVLNFEASGFSYTAKGSTTLKAGQPAKLVVDNKGVQGCGAFIAARGLIDGFVELKRGINEIDLGVVQAGSYKLTCSMGMVSPVTITVK</sequence>
<evidence type="ECO:0000256" key="2">
    <source>
        <dbReference type="SAM" id="Phobius"/>
    </source>
</evidence>
<keyword evidence="1" id="KW-0479">Metal-binding</keyword>
<organism evidence="4 5">
    <name type="scientific">Candidatus Dojkabacteria bacterium</name>
    <dbReference type="NCBI Taxonomy" id="2099670"/>
    <lineage>
        <taxon>Bacteria</taxon>
        <taxon>Candidatus Dojkabacteria</taxon>
    </lineage>
</organism>
<keyword evidence="2" id="KW-1133">Transmembrane helix</keyword>
<dbReference type="EMBL" id="JAGQLH010000122">
    <property type="protein sequence ID" value="MCA9386309.1"/>
    <property type="molecule type" value="Genomic_DNA"/>
</dbReference>
<reference evidence="4" key="1">
    <citation type="submission" date="2020-04" db="EMBL/GenBank/DDBJ databases">
        <authorList>
            <person name="Zhang T."/>
        </authorList>
    </citation>
    <scope>NUCLEOTIDE SEQUENCE</scope>
    <source>
        <strain evidence="4">HKST-UBA11</strain>
    </source>
</reference>
<dbReference type="InterPro" id="IPR036163">
    <property type="entry name" value="HMA_dom_sf"/>
</dbReference>
<feature type="domain" description="HMA" evidence="3">
    <location>
        <begin position="16"/>
        <end position="83"/>
    </location>
</feature>
<keyword evidence="2" id="KW-0812">Transmembrane</keyword>
<keyword evidence="2" id="KW-0472">Membrane</keyword>
<feature type="transmembrane region" description="Helical" evidence="2">
    <location>
        <begin position="149"/>
        <end position="173"/>
    </location>
</feature>
<dbReference type="InterPro" id="IPR039447">
    <property type="entry name" value="UreH-like_TM_dom"/>
</dbReference>
<evidence type="ECO:0000313" key="5">
    <source>
        <dbReference type="Proteomes" id="UP000754563"/>
    </source>
</evidence>
<protein>
    <submittedName>
        <fullName evidence="4">Sulfite exporter TauE/SafE family protein</fullName>
    </submittedName>
</protein>
<feature type="transmembrane region" description="Helical" evidence="2">
    <location>
        <begin position="112"/>
        <end position="129"/>
    </location>
</feature>
<dbReference type="PROSITE" id="PS50846">
    <property type="entry name" value="HMA_2"/>
    <property type="match status" value="1"/>
</dbReference>
<evidence type="ECO:0000259" key="3">
    <source>
        <dbReference type="PROSITE" id="PS50846"/>
    </source>
</evidence>
<dbReference type="PANTHER" id="PTHR42208:SF1">
    <property type="entry name" value="HEAVY METAL TRANSPORTER"/>
    <property type="match status" value="1"/>
</dbReference>
<dbReference type="Pfam" id="PF00403">
    <property type="entry name" value="HMA"/>
    <property type="match status" value="1"/>
</dbReference>
<feature type="transmembrane region" description="Helical" evidence="2">
    <location>
        <begin position="278"/>
        <end position="298"/>
    </location>
</feature>
<dbReference type="InterPro" id="IPR006121">
    <property type="entry name" value="HMA_dom"/>
</dbReference>
<dbReference type="Gene3D" id="2.60.40.420">
    <property type="entry name" value="Cupredoxins - blue copper proteins"/>
    <property type="match status" value="1"/>
</dbReference>
<accession>A0A955LA15</accession>
<gene>
    <name evidence="4" type="ORF">KC717_06715</name>
</gene>
<name>A0A955LA15_9BACT</name>
<dbReference type="GO" id="GO:0046872">
    <property type="term" value="F:metal ion binding"/>
    <property type="evidence" value="ECO:0007669"/>
    <property type="project" value="UniProtKB-KW"/>
</dbReference>
<dbReference type="InterPro" id="IPR008972">
    <property type="entry name" value="Cupredoxin"/>
</dbReference>
<dbReference type="CDD" id="cd00371">
    <property type="entry name" value="HMA"/>
    <property type="match status" value="1"/>
</dbReference>
<reference evidence="4" key="2">
    <citation type="journal article" date="2021" name="Microbiome">
        <title>Successional dynamics and alternative stable states in a saline activated sludge microbial community over 9 years.</title>
        <authorList>
            <person name="Wang Y."/>
            <person name="Ye J."/>
            <person name="Ju F."/>
            <person name="Liu L."/>
            <person name="Boyd J.A."/>
            <person name="Deng Y."/>
            <person name="Parks D.H."/>
            <person name="Jiang X."/>
            <person name="Yin X."/>
            <person name="Woodcroft B.J."/>
            <person name="Tyson G.W."/>
            <person name="Hugenholtz P."/>
            <person name="Polz M.F."/>
            <person name="Zhang T."/>
        </authorList>
    </citation>
    <scope>NUCLEOTIDE SEQUENCE</scope>
    <source>
        <strain evidence="4">HKST-UBA11</strain>
    </source>
</reference>
<dbReference type="PROSITE" id="PS01047">
    <property type="entry name" value="HMA_1"/>
    <property type="match status" value="1"/>
</dbReference>
<feature type="transmembrane region" description="Helical" evidence="2">
    <location>
        <begin position="304"/>
        <end position="330"/>
    </location>
</feature>
<evidence type="ECO:0000313" key="4">
    <source>
        <dbReference type="EMBL" id="MCA9386309.1"/>
    </source>
</evidence>
<feature type="transmembrane region" description="Helical" evidence="2">
    <location>
        <begin position="193"/>
        <end position="213"/>
    </location>
</feature>
<dbReference type="InterPro" id="IPR017969">
    <property type="entry name" value="Heavy-metal-associated_CS"/>
</dbReference>
<comment type="caution">
    <text evidence="4">The sequence shown here is derived from an EMBL/GenBank/DDBJ whole genome shotgun (WGS) entry which is preliminary data.</text>
</comment>